<reference evidence="3 4" key="1">
    <citation type="journal article" date="2024" name="Commun. Biol.">
        <title>Comparative genomic analysis of thermophilic fungi reveals convergent evolutionary adaptations and gene losses.</title>
        <authorList>
            <person name="Steindorff A.S."/>
            <person name="Aguilar-Pontes M.V."/>
            <person name="Robinson A.J."/>
            <person name="Andreopoulos B."/>
            <person name="LaButti K."/>
            <person name="Kuo A."/>
            <person name="Mondo S."/>
            <person name="Riley R."/>
            <person name="Otillar R."/>
            <person name="Haridas S."/>
            <person name="Lipzen A."/>
            <person name="Grimwood J."/>
            <person name="Schmutz J."/>
            <person name="Clum A."/>
            <person name="Reid I.D."/>
            <person name="Moisan M.C."/>
            <person name="Butler G."/>
            <person name="Nguyen T.T.M."/>
            <person name="Dewar K."/>
            <person name="Conant G."/>
            <person name="Drula E."/>
            <person name="Henrissat B."/>
            <person name="Hansel C."/>
            <person name="Singer S."/>
            <person name="Hutchinson M.I."/>
            <person name="de Vries R.P."/>
            <person name="Natvig D.O."/>
            <person name="Powell A.J."/>
            <person name="Tsang A."/>
            <person name="Grigoriev I.V."/>
        </authorList>
    </citation>
    <scope>NUCLEOTIDE SEQUENCE [LARGE SCALE GENOMIC DNA]</scope>
    <source>
        <strain evidence="3 4">CBS 494.80</strain>
    </source>
</reference>
<feature type="region of interest" description="Disordered" evidence="1">
    <location>
        <begin position="71"/>
        <end position="149"/>
    </location>
</feature>
<name>A0ABR4CFI1_9HELO</name>
<evidence type="ECO:0000256" key="2">
    <source>
        <dbReference type="SAM" id="SignalP"/>
    </source>
</evidence>
<feature type="signal peptide" evidence="2">
    <location>
        <begin position="1"/>
        <end position="41"/>
    </location>
</feature>
<dbReference type="EMBL" id="JAZHXI010000008">
    <property type="protein sequence ID" value="KAL2068726.1"/>
    <property type="molecule type" value="Genomic_DNA"/>
</dbReference>
<evidence type="ECO:0000313" key="3">
    <source>
        <dbReference type="EMBL" id="KAL2068726.1"/>
    </source>
</evidence>
<accession>A0ABR4CFI1</accession>
<comment type="caution">
    <text evidence="3">The sequence shown here is derived from an EMBL/GenBank/DDBJ whole genome shotgun (WGS) entry which is preliminary data.</text>
</comment>
<sequence length="195" mass="21319">MANSKSQFKHAFQYPSLKPPSMWVLQLSLAIFLTLLPHLSASPIPNPVSAPGLSQSHSAVLKVRIPFCEERRSSSNLSTRQGCGLFEESPDSGDPEPDFFPGDGDSNGGSGSDYSPSPTTNDPPMPVVTITGQRPSPDTSPSWWETTYDPYHDPLPAGVQTWPPKPTSNPCPERQHVKCIPWWLPQGSVKCYCTL</sequence>
<dbReference type="Proteomes" id="UP001595075">
    <property type="component" value="Unassembled WGS sequence"/>
</dbReference>
<proteinExistence type="predicted"/>
<keyword evidence="4" id="KW-1185">Reference proteome</keyword>
<evidence type="ECO:0000313" key="4">
    <source>
        <dbReference type="Proteomes" id="UP001595075"/>
    </source>
</evidence>
<evidence type="ECO:0000256" key="1">
    <source>
        <dbReference type="SAM" id="MobiDB-lite"/>
    </source>
</evidence>
<feature type="compositionally biased region" description="Polar residues" evidence="1">
    <location>
        <begin position="130"/>
        <end position="145"/>
    </location>
</feature>
<feature type="chain" id="PRO_5045674581" evidence="2">
    <location>
        <begin position="42"/>
        <end position="195"/>
    </location>
</feature>
<organism evidence="3 4">
    <name type="scientific">Oculimacula yallundae</name>
    <dbReference type="NCBI Taxonomy" id="86028"/>
    <lineage>
        <taxon>Eukaryota</taxon>
        <taxon>Fungi</taxon>
        <taxon>Dikarya</taxon>
        <taxon>Ascomycota</taxon>
        <taxon>Pezizomycotina</taxon>
        <taxon>Leotiomycetes</taxon>
        <taxon>Helotiales</taxon>
        <taxon>Ploettnerulaceae</taxon>
        <taxon>Oculimacula</taxon>
    </lineage>
</organism>
<keyword evidence="2" id="KW-0732">Signal</keyword>
<gene>
    <name evidence="3" type="ORF">VTL71DRAFT_15064</name>
</gene>
<protein>
    <submittedName>
        <fullName evidence="3">Uncharacterized protein</fullName>
    </submittedName>
</protein>
<feature type="compositionally biased region" description="Acidic residues" evidence="1">
    <location>
        <begin position="88"/>
        <end position="97"/>
    </location>
</feature>